<protein>
    <submittedName>
        <fullName evidence="2">Uncharacterized protein</fullName>
    </submittedName>
</protein>
<evidence type="ECO:0000313" key="3">
    <source>
        <dbReference type="Proteomes" id="UP000752696"/>
    </source>
</evidence>
<proteinExistence type="predicted"/>
<feature type="compositionally biased region" description="Polar residues" evidence="1">
    <location>
        <begin position="7"/>
        <end position="23"/>
    </location>
</feature>
<dbReference type="OrthoDB" id="8181851at2759"/>
<feature type="region of interest" description="Disordered" evidence="1">
    <location>
        <begin position="1"/>
        <end position="45"/>
    </location>
</feature>
<name>A0A6V7H9G1_9HYME</name>
<dbReference type="EMBL" id="CAJDYZ010009439">
    <property type="protein sequence ID" value="CAD1476533.1"/>
    <property type="molecule type" value="Genomic_DNA"/>
</dbReference>
<evidence type="ECO:0000313" key="2">
    <source>
        <dbReference type="EMBL" id="CAD1476533.1"/>
    </source>
</evidence>
<sequence>MDKKAASNRTNQCNPNHTSTGQGHKSGYYGTGTKADLDNHANQLNPNNQLYKKASRSFHQTTASATLILLKLTCELCGLLRPWKTLDYYN</sequence>
<gene>
    <name evidence="2" type="ORF">MHI_LOCUS650918</name>
</gene>
<organism evidence="2 3">
    <name type="scientific">Heterotrigona itama</name>
    <dbReference type="NCBI Taxonomy" id="395501"/>
    <lineage>
        <taxon>Eukaryota</taxon>
        <taxon>Metazoa</taxon>
        <taxon>Ecdysozoa</taxon>
        <taxon>Arthropoda</taxon>
        <taxon>Hexapoda</taxon>
        <taxon>Insecta</taxon>
        <taxon>Pterygota</taxon>
        <taxon>Neoptera</taxon>
        <taxon>Endopterygota</taxon>
        <taxon>Hymenoptera</taxon>
        <taxon>Apocrita</taxon>
        <taxon>Aculeata</taxon>
        <taxon>Apoidea</taxon>
        <taxon>Anthophila</taxon>
        <taxon>Apidae</taxon>
        <taxon>Heterotrigona</taxon>
    </lineage>
</organism>
<reference evidence="2" key="1">
    <citation type="submission" date="2020-07" db="EMBL/GenBank/DDBJ databases">
        <authorList>
            <person name="Nazaruddin N."/>
        </authorList>
    </citation>
    <scope>NUCLEOTIDE SEQUENCE</scope>
</reference>
<dbReference type="AlphaFoldDB" id="A0A6V7H9G1"/>
<accession>A0A6V7H9G1</accession>
<comment type="caution">
    <text evidence="2">The sequence shown here is derived from an EMBL/GenBank/DDBJ whole genome shotgun (WGS) entry which is preliminary data.</text>
</comment>
<keyword evidence="3" id="KW-1185">Reference proteome</keyword>
<evidence type="ECO:0000256" key="1">
    <source>
        <dbReference type="SAM" id="MobiDB-lite"/>
    </source>
</evidence>
<dbReference type="Proteomes" id="UP000752696">
    <property type="component" value="Unassembled WGS sequence"/>
</dbReference>